<evidence type="ECO:0000256" key="4">
    <source>
        <dbReference type="ARBA" id="ARBA00010848"/>
    </source>
</evidence>
<dbReference type="Gene3D" id="3.90.380.10">
    <property type="entry name" value="Naphthalene 1,2-dioxygenase Alpha Subunit, Chain A, domain 1"/>
    <property type="match status" value="2"/>
</dbReference>
<comment type="function">
    <text evidence="2">Catalyzes the first step of the osmoprotectant glycine betaine synthesis.</text>
</comment>
<dbReference type="EMBL" id="MCGR01000122">
    <property type="protein sequence ID" value="ORY45844.1"/>
    <property type="molecule type" value="Genomic_DNA"/>
</dbReference>
<dbReference type="PANTHER" id="PTHR43756:SF5">
    <property type="entry name" value="CHOLINE MONOOXYGENASE, CHLOROPLASTIC"/>
    <property type="match status" value="1"/>
</dbReference>
<dbReference type="InParanoid" id="A0A1Y2CG84"/>
<evidence type="ECO:0000259" key="14">
    <source>
        <dbReference type="PROSITE" id="PS51296"/>
    </source>
</evidence>
<dbReference type="GO" id="GO:0005506">
    <property type="term" value="F:iron ion binding"/>
    <property type="evidence" value="ECO:0007669"/>
    <property type="project" value="InterPro"/>
</dbReference>
<dbReference type="GO" id="GO:0051537">
    <property type="term" value="F:2 iron, 2 sulfur cluster binding"/>
    <property type="evidence" value="ECO:0007669"/>
    <property type="project" value="UniProtKB-KW"/>
</dbReference>
<gene>
    <name evidence="15" type="ORF">BCR35DRAFT_311070</name>
</gene>
<evidence type="ECO:0000256" key="8">
    <source>
        <dbReference type="ARBA" id="ARBA00022723"/>
    </source>
</evidence>
<evidence type="ECO:0000256" key="2">
    <source>
        <dbReference type="ARBA" id="ARBA00002149"/>
    </source>
</evidence>
<evidence type="ECO:0000256" key="10">
    <source>
        <dbReference type="ARBA" id="ARBA00023004"/>
    </source>
</evidence>
<name>A0A1Y2CG84_9BASI</name>
<evidence type="ECO:0000256" key="13">
    <source>
        <dbReference type="SAM" id="MobiDB-lite"/>
    </source>
</evidence>
<keyword evidence="9" id="KW-0560">Oxidoreductase</keyword>
<feature type="domain" description="Rieske" evidence="14">
    <location>
        <begin position="97"/>
        <end position="194"/>
    </location>
</feature>
<evidence type="ECO:0000256" key="6">
    <source>
        <dbReference type="ARBA" id="ARBA00014931"/>
    </source>
</evidence>
<dbReference type="UniPathway" id="UPA00529">
    <property type="reaction ID" value="UER00430"/>
</dbReference>
<dbReference type="SUPFAM" id="SSF55961">
    <property type="entry name" value="Bet v1-like"/>
    <property type="match status" value="1"/>
</dbReference>
<dbReference type="AlphaFoldDB" id="A0A1Y2CG84"/>
<keyword evidence="16" id="KW-1185">Reference proteome</keyword>
<evidence type="ECO:0000313" key="15">
    <source>
        <dbReference type="EMBL" id="ORY45844.1"/>
    </source>
</evidence>
<comment type="catalytic activity">
    <reaction evidence="12">
        <text>choline + 2 reduced [2Fe-2S]-[ferredoxin] + O2 + 2 H(+) = betaine aldehyde hydrate + 2 oxidized [2Fe-2S]-[ferredoxin] + H2O</text>
        <dbReference type="Rhea" id="RHEA:17769"/>
        <dbReference type="Rhea" id="RHEA-COMP:10000"/>
        <dbReference type="Rhea" id="RHEA-COMP:10001"/>
        <dbReference type="ChEBI" id="CHEBI:15354"/>
        <dbReference type="ChEBI" id="CHEBI:15377"/>
        <dbReference type="ChEBI" id="CHEBI:15378"/>
        <dbReference type="ChEBI" id="CHEBI:15379"/>
        <dbReference type="ChEBI" id="CHEBI:15870"/>
        <dbReference type="ChEBI" id="CHEBI:33737"/>
        <dbReference type="ChEBI" id="CHEBI:33738"/>
        <dbReference type="EC" id="1.14.15.7"/>
    </reaction>
</comment>
<comment type="caution">
    <text evidence="15">The sequence shown here is derived from an EMBL/GenBank/DDBJ whole genome shotgun (WGS) entry which is preliminary data.</text>
</comment>
<feature type="region of interest" description="Disordered" evidence="13">
    <location>
        <begin position="428"/>
        <end position="447"/>
    </location>
</feature>
<comment type="pathway">
    <text evidence="3">Amine and polyamine biosynthesis; betaine biosynthesis via choline pathway; betaine aldehyde from choline (monooxygenase route): step 1/1.</text>
</comment>
<keyword evidence="8" id="KW-0479">Metal-binding</keyword>
<keyword evidence="11" id="KW-0411">Iron-sulfur</keyword>
<dbReference type="PANTHER" id="PTHR43756">
    <property type="entry name" value="CHOLINE MONOOXYGENASE, CHLOROPLASTIC"/>
    <property type="match status" value="1"/>
</dbReference>
<evidence type="ECO:0000256" key="12">
    <source>
        <dbReference type="ARBA" id="ARBA00049097"/>
    </source>
</evidence>
<dbReference type="STRING" id="106004.A0A1Y2CG84"/>
<dbReference type="InterPro" id="IPR015879">
    <property type="entry name" value="Ring_hydroxy_dOase_asu_C_dom"/>
</dbReference>
<dbReference type="GO" id="GO:0019133">
    <property type="term" value="F:choline monooxygenase activity"/>
    <property type="evidence" value="ECO:0007669"/>
    <property type="project" value="UniProtKB-EC"/>
</dbReference>
<protein>
    <recommendedName>
        <fullName evidence="6">Choline monooxygenase, chloroplastic</fullName>
        <ecNumber evidence="5">1.14.15.7</ecNumber>
    </recommendedName>
</protein>
<dbReference type="CDD" id="cd03469">
    <property type="entry name" value="Rieske_RO_Alpha_N"/>
    <property type="match status" value="1"/>
</dbReference>
<dbReference type="CDD" id="cd00680">
    <property type="entry name" value="RHO_alpha_C"/>
    <property type="match status" value="1"/>
</dbReference>
<evidence type="ECO:0000256" key="3">
    <source>
        <dbReference type="ARBA" id="ARBA00004866"/>
    </source>
</evidence>
<keyword evidence="7" id="KW-0001">2Fe-2S</keyword>
<comment type="cofactor">
    <cofactor evidence="1">
        <name>Fe cation</name>
        <dbReference type="ChEBI" id="CHEBI:24875"/>
    </cofactor>
</comment>
<proteinExistence type="inferred from homology"/>
<dbReference type="EC" id="1.14.15.7" evidence="5"/>
<reference evidence="15 16" key="1">
    <citation type="submission" date="2016-07" db="EMBL/GenBank/DDBJ databases">
        <title>Pervasive Adenine N6-methylation of Active Genes in Fungi.</title>
        <authorList>
            <consortium name="DOE Joint Genome Institute"/>
            <person name="Mondo S.J."/>
            <person name="Dannebaum R.O."/>
            <person name="Kuo R.C."/>
            <person name="Labutti K."/>
            <person name="Haridas S."/>
            <person name="Kuo A."/>
            <person name="Salamov A."/>
            <person name="Ahrendt S.R."/>
            <person name="Lipzen A."/>
            <person name="Sullivan W."/>
            <person name="Andreopoulos W.B."/>
            <person name="Clum A."/>
            <person name="Lindquist E."/>
            <person name="Daum C."/>
            <person name="Ramamoorthy G.K."/>
            <person name="Gryganskyi A."/>
            <person name="Culley D."/>
            <person name="Magnuson J.K."/>
            <person name="James T.Y."/>
            <person name="O'Malley M.A."/>
            <person name="Stajich J.E."/>
            <person name="Spatafora J.W."/>
            <person name="Visel A."/>
            <person name="Grigoriev I.V."/>
        </authorList>
    </citation>
    <scope>NUCLEOTIDE SEQUENCE [LARGE SCALE GENOMIC DNA]</scope>
    <source>
        <strain evidence="15 16">62-1032</strain>
    </source>
</reference>
<evidence type="ECO:0000256" key="9">
    <source>
        <dbReference type="ARBA" id="ARBA00023002"/>
    </source>
</evidence>
<dbReference type="PRINTS" id="PR00090">
    <property type="entry name" value="RNGDIOXGNASE"/>
</dbReference>
<evidence type="ECO:0000256" key="7">
    <source>
        <dbReference type="ARBA" id="ARBA00022714"/>
    </source>
</evidence>
<dbReference type="Gene3D" id="2.102.10.10">
    <property type="entry name" value="Rieske [2Fe-2S] iron-sulphur domain"/>
    <property type="match status" value="1"/>
</dbReference>
<accession>A0A1Y2CG84</accession>
<dbReference type="InterPro" id="IPR001663">
    <property type="entry name" value="Rng_hydr_dOase-A"/>
</dbReference>
<dbReference type="SUPFAM" id="SSF50022">
    <property type="entry name" value="ISP domain"/>
    <property type="match status" value="1"/>
</dbReference>
<dbReference type="InterPro" id="IPR036922">
    <property type="entry name" value="Rieske_2Fe-2S_sf"/>
</dbReference>
<evidence type="ECO:0000256" key="5">
    <source>
        <dbReference type="ARBA" id="ARBA00012763"/>
    </source>
</evidence>
<evidence type="ECO:0000256" key="11">
    <source>
        <dbReference type="ARBA" id="ARBA00023014"/>
    </source>
</evidence>
<dbReference type="GO" id="GO:0019285">
    <property type="term" value="P:glycine betaine biosynthetic process from choline"/>
    <property type="evidence" value="ECO:0007669"/>
    <property type="project" value="UniProtKB-UniPathway"/>
</dbReference>
<dbReference type="PROSITE" id="PS51296">
    <property type="entry name" value="RIESKE"/>
    <property type="match status" value="1"/>
</dbReference>
<dbReference type="InterPro" id="IPR017941">
    <property type="entry name" value="Rieske_2Fe-2S"/>
</dbReference>
<dbReference type="OrthoDB" id="426882at2759"/>
<organism evidence="15 16">
    <name type="scientific">Leucosporidium creatinivorum</name>
    <dbReference type="NCBI Taxonomy" id="106004"/>
    <lineage>
        <taxon>Eukaryota</taxon>
        <taxon>Fungi</taxon>
        <taxon>Dikarya</taxon>
        <taxon>Basidiomycota</taxon>
        <taxon>Pucciniomycotina</taxon>
        <taxon>Microbotryomycetes</taxon>
        <taxon>Leucosporidiales</taxon>
        <taxon>Leucosporidium</taxon>
    </lineage>
</organism>
<dbReference type="Proteomes" id="UP000193467">
    <property type="component" value="Unassembled WGS sequence"/>
</dbReference>
<dbReference type="Pfam" id="PF00355">
    <property type="entry name" value="Rieske"/>
    <property type="match status" value="1"/>
</dbReference>
<sequence length="467" mass="53369">MWRALKRAVWVVVSRRQPYRIRPPPFLPSALSLCSPLLYLLITRRMPSVSSFPTDDAAKLQGSTPVDAEPIYNLPASWYRSQEIYDLERRAIFSKSWLLTTHSSRFTEAGQFVRFQTAGYDFFLLRDREGELHAFHNTCRHRAFPIIGSKKEGESTPHTEAGKVAILACKYHGWSYTMKGALAKAPGFESVEGFDPAANGLWELRLHKDQFGFLWVNMDTSDDAITFEQQFPSSDPRLQNVDMSKYEFVKSWSMEDCQYNWKALIDNYSECYHCGPAHPGIKKTTDLTNYYVVTKDNIMSHYAVAKPGYKEGHRQGGDIIPVWHWPYSAITTTPNYMYSMRVVPTGPTTTSMQYDVYKHKDASQAVFEDTDAAFMQIEKEDKFLCTNAQKNLSAGTYNTGPLHPQREQGPIYFQQLIKKALSSHRELEKAAGKEIHPARRQTRGETAEDRFCAELEGACGGNKKLEW</sequence>
<evidence type="ECO:0000256" key="1">
    <source>
        <dbReference type="ARBA" id="ARBA00001962"/>
    </source>
</evidence>
<evidence type="ECO:0000313" key="16">
    <source>
        <dbReference type="Proteomes" id="UP000193467"/>
    </source>
</evidence>
<keyword evidence="10" id="KW-0408">Iron</keyword>
<dbReference type="Pfam" id="PF00848">
    <property type="entry name" value="Ring_hydroxyl_A"/>
    <property type="match status" value="1"/>
</dbReference>
<comment type="similarity">
    <text evidence="4">Belongs to the choline monooxygenase family.</text>
</comment>